<feature type="domain" description="G" evidence="1">
    <location>
        <begin position="27"/>
        <end position="94"/>
    </location>
</feature>
<sequence>MAIFQNLVSNFKNAFITAKVAENDFVIFVVGPTGSGKSWFTKELCKNDEIQVGEKGQHPRTKYVQALRCNFKNDLNNIIVVDTPSFHTELEGFDAEKVTTDWIKSRYTKECRGSGILFLHPLARDPTHHDMLMTRHLETFLTTFPNGFAVPSCVYVVPTKEPASILKEEKVNQQLEKLKSTVATLDNNSNGKWRVSMFDKVFKGRPETAWEVAQLLLREIEPA</sequence>
<dbReference type="EMBL" id="KN831944">
    <property type="protein sequence ID" value="KIO14736.1"/>
    <property type="molecule type" value="Genomic_DNA"/>
</dbReference>
<evidence type="ECO:0000259" key="1">
    <source>
        <dbReference type="Pfam" id="PF01926"/>
    </source>
</evidence>
<proteinExistence type="predicted"/>
<dbReference type="SUPFAM" id="SSF52540">
    <property type="entry name" value="P-loop containing nucleoside triphosphate hydrolases"/>
    <property type="match status" value="1"/>
</dbReference>
<dbReference type="HOGENOM" id="CLU_018003_3_0_1"/>
<dbReference type="AlphaFoldDB" id="A0A0C3PYI9"/>
<dbReference type="InParanoid" id="A0A0C3PYI9"/>
<organism evidence="2 3">
    <name type="scientific">Pisolithus tinctorius Marx 270</name>
    <dbReference type="NCBI Taxonomy" id="870435"/>
    <lineage>
        <taxon>Eukaryota</taxon>
        <taxon>Fungi</taxon>
        <taxon>Dikarya</taxon>
        <taxon>Basidiomycota</taxon>
        <taxon>Agaricomycotina</taxon>
        <taxon>Agaricomycetes</taxon>
        <taxon>Agaricomycetidae</taxon>
        <taxon>Boletales</taxon>
        <taxon>Sclerodermatineae</taxon>
        <taxon>Pisolithaceae</taxon>
        <taxon>Pisolithus</taxon>
    </lineage>
</organism>
<accession>A0A0C3PYI9</accession>
<reference evidence="2 3" key="1">
    <citation type="submission" date="2014-04" db="EMBL/GenBank/DDBJ databases">
        <authorList>
            <consortium name="DOE Joint Genome Institute"/>
            <person name="Kuo A."/>
            <person name="Kohler A."/>
            <person name="Costa M.D."/>
            <person name="Nagy L.G."/>
            <person name="Floudas D."/>
            <person name="Copeland A."/>
            <person name="Barry K.W."/>
            <person name="Cichocki N."/>
            <person name="Veneault-Fourrey C."/>
            <person name="LaButti K."/>
            <person name="Lindquist E.A."/>
            <person name="Lipzen A."/>
            <person name="Lundell T."/>
            <person name="Morin E."/>
            <person name="Murat C."/>
            <person name="Sun H."/>
            <person name="Tunlid A."/>
            <person name="Henrissat B."/>
            <person name="Grigoriev I.V."/>
            <person name="Hibbett D.S."/>
            <person name="Martin F."/>
            <person name="Nordberg H.P."/>
            <person name="Cantor M.N."/>
            <person name="Hua S.X."/>
        </authorList>
    </citation>
    <scope>NUCLEOTIDE SEQUENCE [LARGE SCALE GENOMIC DNA]</scope>
    <source>
        <strain evidence="2 3">Marx 270</strain>
    </source>
</reference>
<evidence type="ECO:0000313" key="3">
    <source>
        <dbReference type="Proteomes" id="UP000054217"/>
    </source>
</evidence>
<dbReference type="Pfam" id="PF01926">
    <property type="entry name" value="MMR_HSR1"/>
    <property type="match status" value="1"/>
</dbReference>
<dbReference type="OrthoDB" id="2612761at2759"/>
<reference evidence="3" key="2">
    <citation type="submission" date="2015-01" db="EMBL/GenBank/DDBJ databases">
        <title>Evolutionary Origins and Diversification of the Mycorrhizal Mutualists.</title>
        <authorList>
            <consortium name="DOE Joint Genome Institute"/>
            <consortium name="Mycorrhizal Genomics Consortium"/>
            <person name="Kohler A."/>
            <person name="Kuo A."/>
            <person name="Nagy L.G."/>
            <person name="Floudas D."/>
            <person name="Copeland A."/>
            <person name="Barry K.W."/>
            <person name="Cichocki N."/>
            <person name="Veneault-Fourrey C."/>
            <person name="LaButti K."/>
            <person name="Lindquist E.A."/>
            <person name="Lipzen A."/>
            <person name="Lundell T."/>
            <person name="Morin E."/>
            <person name="Murat C."/>
            <person name="Riley R."/>
            <person name="Ohm R."/>
            <person name="Sun H."/>
            <person name="Tunlid A."/>
            <person name="Henrissat B."/>
            <person name="Grigoriev I.V."/>
            <person name="Hibbett D.S."/>
            <person name="Martin F."/>
        </authorList>
    </citation>
    <scope>NUCLEOTIDE SEQUENCE [LARGE SCALE GENOMIC DNA]</scope>
    <source>
        <strain evidence="3">Marx 270</strain>
    </source>
</reference>
<keyword evidence="3" id="KW-1185">Reference proteome</keyword>
<evidence type="ECO:0000313" key="2">
    <source>
        <dbReference type="EMBL" id="KIO14736.1"/>
    </source>
</evidence>
<dbReference type="InterPro" id="IPR027417">
    <property type="entry name" value="P-loop_NTPase"/>
</dbReference>
<feature type="non-terminal residue" evidence="2">
    <location>
        <position position="223"/>
    </location>
</feature>
<dbReference type="CDD" id="cd00882">
    <property type="entry name" value="Ras_like_GTPase"/>
    <property type="match status" value="1"/>
</dbReference>
<dbReference type="GO" id="GO:0005525">
    <property type="term" value="F:GTP binding"/>
    <property type="evidence" value="ECO:0007669"/>
    <property type="project" value="InterPro"/>
</dbReference>
<gene>
    <name evidence="2" type="ORF">M404DRAFT_991487</name>
</gene>
<name>A0A0C3PYI9_PISTI</name>
<protein>
    <recommendedName>
        <fullName evidence="1">G domain-containing protein</fullName>
    </recommendedName>
</protein>
<dbReference type="Gene3D" id="3.40.50.300">
    <property type="entry name" value="P-loop containing nucleotide triphosphate hydrolases"/>
    <property type="match status" value="1"/>
</dbReference>
<dbReference type="InterPro" id="IPR006073">
    <property type="entry name" value="GTP-bd"/>
</dbReference>
<dbReference type="Proteomes" id="UP000054217">
    <property type="component" value="Unassembled WGS sequence"/>
</dbReference>